<accession>A0A9D2PC16</accession>
<evidence type="ECO:0000256" key="5">
    <source>
        <dbReference type="SAM" id="Coils"/>
    </source>
</evidence>
<dbReference type="InterPro" id="IPR009061">
    <property type="entry name" value="DNA-bd_dom_put_sf"/>
</dbReference>
<keyword evidence="5" id="KW-0175">Coiled coil</keyword>
<keyword evidence="1" id="KW-0678">Repressor</keyword>
<dbReference type="SUPFAM" id="SSF55136">
    <property type="entry name" value="Probable bacterial effector-binding domain"/>
    <property type="match status" value="1"/>
</dbReference>
<dbReference type="Pfam" id="PF13411">
    <property type="entry name" value="MerR_1"/>
    <property type="match status" value="1"/>
</dbReference>
<feature type="coiled-coil region" evidence="5">
    <location>
        <begin position="68"/>
        <end position="106"/>
    </location>
</feature>
<sequence length="276" mass="32643">MQRLTIGQMAKLNHVSEQTLRLYDRIGLFSPNFRGENGYRYYDIKQSALLDIIQYMKSLGISLKEIKRQLEKRDLSQIESALREKQRQTEEEIRQLKCQRRALERTIESFSRYRSAPPDGTLQMEYIGQRQMYVVDTGVNFYDYDAEHYENSLRDLQDKLVKDKLPQIYFCNAGTILSRENFLATRFYSTEVFVFVDREFVPEELITTIPAGNYACIYCDDFYKEKEYISRLLNYIKESGCEVCGDYLCESISDIPVTRLDARGLYLRLQVPVRFR</sequence>
<dbReference type="InterPro" id="IPR000551">
    <property type="entry name" value="MerR-type_HTH_dom"/>
</dbReference>
<dbReference type="PANTHER" id="PTHR30204">
    <property type="entry name" value="REDOX-CYCLING DRUG-SENSING TRANSCRIPTIONAL ACTIVATOR SOXR"/>
    <property type="match status" value="1"/>
</dbReference>
<dbReference type="CDD" id="cd01107">
    <property type="entry name" value="HTH_BmrR"/>
    <property type="match status" value="1"/>
</dbReference>
<evidence type="ECO:0000259" key="6">
    <source>
        <dbReference type="PROSITE" id="PS50937"/>
    </source>
</evidence>
<dbReference type="PROSITE" id="PS50937">
    <property type="entry name" value="HTH_MERR_2"/>
    <property type="match status" value="1"/>
</dbReference>
<keyword evidence="3" id="KW-0238">DNA-binding</keyword>
<proteinExistence type="predicted"/>
<dbReference type="Gene3D" id="1.10.1660.10">
    <property type="match status" value="1"/>
</dbReference>
<comment type="caution">
    <text evidence="7">The sequence shown here is derived from an EMBL/GenBank/DDBJ whole genome shotgun (WGS) entry which is preliminary data.</text>
</comment>
<name>A0A9D2PC16_9FIRM</name>
<dbReference type="InterPro" id="IPR047057">
    <property type="entry name" value="MerR_fam"/>
</dbReference>
<evidence type="ECO:0000313" key="7">
    <source>
        <dbReference type="EMBL" id="HJC47912.1"/>
    </source>
</evidence>
<dbReference type="PANTHER" id="PTHR30204:SF69">
    <property type="entry name" value="MERR-FAMILY TRANSCRIPTIONAL REGULATOR"/>
    <property type="match status" value="1"/>
</dbReference>
<reference evidence="7" key="2">
    <citation type="submission" date="2021-04" db="EMBL/GenBank/DDBJ databases">
        <authorList>
            <person name="Gilroy R."/>
        </authorList>
    </citation>
    <scope>NUCLEOTIDE SEQUENCE</scope>
    <source>
        <strain evidence="7">CHK183-5548</strain>
    </source>
</reference>
<dbReference type="AlphaFoldDB" id="A0A9D2PC16"/>
<evidence type="ECO:0000313" key="8">
    <source>
        <dbReference type="Proteomes" id="UP000823883"/>
    </source>
</evidence>
<evidence type="ECO:0000256" key="2">
    <source>
        <dbReference type="ARBA" id="ARBA00023015"/>
    </source>
</evidence>
<gene>
    <name evidence="7" type="ORF">IAA04_07660</name>
</gene>
<dbReference type="SMART" id="SM00422">
    <property type="entry name" value="HTH_MERR"/>
    <property type="match status" value="1"/>
</dbReference>
<dbReference type="Gene3D" id="3.20.80.10">
    <property type="entry name" value="Regulatory factor, effector binding domain"/>
    <property type="match status" value="1"/>
</dbReference>
<feature type="domain" description="HTH merR-type" evidence="6">
    <location>
        <begin position="3"/>
        <end position="72"/>
    </location>
</feature>
<dbReference type="Proteomes" id="UP000823883">
    <property type="component" value="Unassembled WGS sequence"/>
</dbReference>
<keyword evidence="4" id="KW-0804">Transcription</keyword>
<dbReference type="SUPFAM" id="SSF46955">
    <property type="entry name" value="Putative DNA-binding domain"/>
    <property type="match status" value="1"/>
</dbReference>
<keyword evidence="2" id="KW-0805">Transcription regulation</keyword>
<reference evidence="7" key="1">
    <citation type="journal article" date="2021" name="PeerJ">
        <title>Extensive microbial diversity within the chicken gut microbiome revealed by metagenomics and culture.</title>
        <authorList>
            <person name="Gilroy R."/>
            <person name="Ravi A."/>
            <person name="Getino M."/>
            <person name="Pursley I."/>
            <person name="Horton D.L."/>
            <person name="Alikhan N.F."/>
            <person name="Baker D."/>
            <person name="Gharbi K."/>
            <person name="Hall N."/>
            <person name="Watson M."/>
            <person name="Adriaenssens E.M."/>
            <person name="Foster-Nyarko E."/>
            <person name="Jarju S."/>
            <person name="Secka A."/>
            <person name="Antonio M."/>
            <person name="Oren A."/>
            <person name="Chaudhuri R.R."/>
            <person name="La Ragione R."/>
            <person name="Hildebrand F."/>
            <person name="Pallen M.J."/>
        </authorList>
    </citation>
    <scope>NUCLEOTIDE SEQUENCE</scope>
    <source>
        <strain evidence="7">CHK183-5548</strain>
    </source>
</reference>
<evidence type="ECO:0000256" key="4">
    <source>
        <dbReference type="ARBA" id="ARBA00023163"/>
    </source>
</evidence>
<dbReference type="GO" id="GO:0003677">
    <property type="term" value="F:DNA binding"/>
    <property type="evidence" value="ECO:0007669"/>
    <property type="project" value="UniProtKB-KW"/>
</dbReference>
<organism evidence="7 8">
    <name type="scientific">Candidatus Lachnoclostridium pullistercoris</name>
    <dbReference type="NCBI Taxonomy" id="2838632"/>
    <lineage>
        <taxon>Bacteria</taxon>
        <taxon>Bacillati</taxon>
        <taxon>Bacillota</taxon>
        <taxon>Clostridia</taxon>
        <taxon>Lachnospirales</taxon>
        <taxon>Lachnospiraceae</taxon>
    </lineage>
</organism>
<evidence type="ECO:0000256" key="1">
    <source>
        <dbReference type="ARBA" id="ARBA00022491"/>
    </source>
</evidence>
<protein>
    <submittedName>
        <fullName evidence="7">MerR family transcriptional regulator</fullName>
    </submittedName>
</protein>
<dbReference type="EMBL" id="DWWL01000047">
    <property type="protein sequence ID" value="HJC47912.1"/>
    <property type="molecule type" value="Genomic_DNA"/>
</dbReference>
<dbReference type="InterPro" id="IPR011256">
    <property type="entry name" value="Reg_factor_effector_dom_sf"/>
</dbReference>
<evidence type="ECO:0000256" key="3">
    <source>
        <dbReference type="ARBA" id="ARBA00023125"/>
    </source>
</evidence>
<dbReference type="GO" id="GO:0003700">
    <property type="term" value="F:DNA-binding transcription factor activity"/>
    <property type="evidence" value="ECO:0007669"/>
    <property type="project" value="InterPro"/>
</dbReference>